<evidence type="ECO:0000313" key="3">
    <source>
        <dbReference type="EMBL" id="QJQ32920.1"/>
    </source>
</evidence>
<dbReference type="SUPFAM" id="SSF53807">
    <property type="entry name" value="Helical backbone' metal receptor"/>
    <property type="match status" value="1"/>
</dbReference>
<dbReference type="KEGG" id="slan:GV829_11085"/>
<dbReference type="PANTHER" id="PTHR30535">
    <property type="entry name" value="VITAMIN B12-BINDING PROTEIN"/>
    <property type="match status" value="1"/>
</dbReference>
<keyword evidence="1" id="KW-0732">Signal</keyword>
<evidence type="ECO:0000313" key="4">
    <source>
        <dbReference type="Proteomes" id="UP000503018"/>
    </source>
</evidence>
<protein>
    <submittedName>
        <fullName evidence="3">ABC transporter substrate-binding protein</fullName>
    </submittedName>
</protein>
<dbReference type="RefSeq" id="WP_169946667.1">
    <property type="nucleotide sequence ID" value="NZ_CP053015.1"/>
</dbReference>
<organism evidence="3 4">
    <name type="scientific">Sphingomonas lacunae</name>
    <dbReference type="NCBI Taxonomy" id="2698828"/>
    <lineage>
        <taxon>Bacteria</taxon>
        <taxon>Pseudomonadati</taxon>
        <taxon>Pseudomonadota</taxon>
        <taxon>Alphaproteobacteria</taxon>
        <taxon>Sphingomonadales</taxon>
        <taxon>Sphingomonadaceae</taxon>
        <taxon>Sphingomonas</taxon>
    </lineage>
</organism>
<sequence length="291" mass="30874">MKRSLYLALYLAPAVTLASCHPAAPPPTPPVAAGTGPATPSGDRIVSLDYCADQMLLGLVERHRIAAVSPEVASDPLFSEPLSRGLPRVRPDVERVLAMRPTLVIRSYGGGPRIEAALRRAGVPVFTLPYADDIPAIRRSITASGGVLGTPDVAARRVAHLDAAIAAAETARPMALTALYVTPGNVTTGPDSLVGRLIATAGLSSYELRPGWHRLPIERLAGHPPDLVVRGFYDSPMHQQDRWSSSSHRVLRASIAAVPQVSIPGSEIACGNWLAGNALRRLVGARQVLRQ</sequence>
<dbReference type="Pfam" id="PF01497">
    <property type="entry name" value="Peripla_BP_2"/>
    <property type="match status" value="1"/>
</dbReference>
<gene>
    <name evidence="3" type="ORF">GV829_11085</name>
</gene>
<dbReference type="EMBL" id="CP053015">
    <property type="protein sequence ID" value="QJQ32920.1"/>
    <property type="molecule type" value="Genomic_DNA"/>
</dbReference>
<evidence type="ECO:0000259" key="2">
    <source>
        <dbReference type="PROSITE" id="PS50983"/>
    </source>
</evidence>
<feature type="chain" id="PRO_5026976432" evidence="1">
    <location>
        <begin position="24"/>
        <end position="291"/>
    </location>
</feature>
<proteinExistence type="predicted"/>
<dbReference type="Gene3D" id="3.40.50.1980">
    <property type="entry name" value="Nitrogenase molybdenum iron protein domain"/>
    <property type="match status" value="2"/>
</dbReference>
<feature type="domain" description="Fe/B12 periplasmic-binding" evidence="2">
    <location>
        <begin position="44"/>
        <end position="291"/>
    </location>
</feature>
<dbReference type="Proteomes" id="UP000503018">
    <property type="component" value="Chromosome"/>
</dbReference>
<evidence type="ECO:0000256" key="1">
    <source>
        <dbReference type="SAM" id="SignalP"/>
    </source>
</evidence>
<keyword evidence="4" id="KW-1185">Reference proteome</keyword>
<dbReference type="AlphaFoldDB" id="A0A6M4AX10"/>
<dbReference type="InterPro" id="IPR050902">
    <property type="entry name" value="ABC_Transporter_SBP"/>
</dbReference>
<reference evidence="3 4" key="1">
    <citation type="submission" date="2020-01" db="EMBL/GenBank/DDBJ databases">
        <title>Sphingomonas sp. strain CSW-10.</title>
        <authorList>
            <person name="Chen W.-M."/>
        </authorList>
    </citation>
    <scope>NUCLEOTIDE SEQUENCE [LARGE SCALE GENOMIC DNA]</scope>
    <source>
        <strain evidence="3 4">CSW-10</strain>
    </source>
</reference>
<dbReference type="InterPro" id="IPR002491">
    <property type="entry name" value="ABC_transptr_periplasmic_BD"/>
</dbReference>
<dbReference type="PANTHER" id="PTHR30535:SF34">
    <property type="entry name" value="MOLYBDATE-BINDING PROTEIN MOLA"/>
    <property type="match status" value="1"/>
</dbReference>
<accession>A0A6M4AX10</accession>
<name>A0A6M4AX10_9SPHN</name>
<dbReference type="CDD" id="cd00636">
    <property type="entry name" value="TroA-like"/>
    <property type="match status" value="1"/>
</dbReference>
<dbReference type="PROSITE" id="PS51257">
    <property type="entry name" value="PROKAR_LIPOPROTEIN"/>
    <property type="match status" value="1"/>
</dbReference>
<dbReference type="PROSITE" id="PS50983">
    <property type="entry name" value="FE_B12_PBP"/>
    <property type="match status" value="1"/>
</dbReference>
<feature type="signal peptide" evidence="1">
    <location>
        <begin position="1"/>
        <end position="23"/>
    </location>
</feature>